<feature type="region of interest" description="Disordered" evidence="2">
    <location>
        <begin position="1295"/>
        <end position="1319"/>
    </location>
</feature>
<feature type="region of interest" description="Disordered" evidence="2">
    <location>
        <begin position="1093"/>
        <end position="1131"/>
    </location>
</feature>
<feature type="compositionally biased region" description="Polar residues" evidence="2">
    <location>
        <begin position="213"/>
        <end position="224"/>
    </location>
</feature>
<accession>A0AAD2CI75</accession>
<feature type="coiled-coil region" evidence="1">
    <location>
        <begin position="246"/>
        <end position="399"/>
    </location>
</feature>
<dbReference type="Proteomes" id="UP001295423">
    <property type="component" value="Unassembled WGS sequence"/>
</dbReference>
<feature type="compositionally biased region" description="Polar residues" evidence="2">
    <location>
        <begin position="1298"/>
        <end position="1319"/>
    </location>
</feature>
<feature type="coiled-coil region" evidence="1">
    <location>
        <begin position="768"/>
        <end position="963"/>
    </location>
</feature>
<dbReference type="Gene3D" id="1.10.287.1490">
    <property type="match status" value="1"/>
</dbReference>
<comment type="caution">
    <text evidence="3">The sequence shown here is derived from an EMBL/GenBank/DDBJ whole genome shotgun (WGS) entry which is preliminary data.</text>
</comment>
<dbReference type="EMBL" id="CAKOGP040000069">
    <property type="protein sequence ID" value="CAJ1929064.1"/>
    <property type="molecule type" value="Genomic_DNA"/>
</dbReference>
<evidence type="ECO:0000256" key="1">
    <source>
        <dbReference type="SAM" id="Coils"/>
    </source>
</evidence>
<keyword evidence="1" id="KW-0175">Coiled coil</keyword>
<feature type="region of interest" description="Disordered" evidence="2">
    <location>
        <begin position="1431"/>
        <end position="1477"/>
    </location>
</feature>
<sequence>MNETKQHELTALVEWIRTFPQLDHLQNDKENSNTSELLADPQITSSIFDIALEVYGCDGDETIMTHSSEIWDNILSLSRKTSKRRILDGTHSEEWGVDARYDALTSLLHGAISHPDIKVRGEYVGRITSMPDHDTQKSLMDMIARQKQEIEGNRREKRIKRSHAVDEESSTPDRRILKPRASSSRKPQRSPLTPKTSRSRPLEESDESVGRSLFTTPQRASTSDLCSVLKAERKTPSFLSPGLGDTAEYEKEVQGLREQNDELLSTLERYKRNEEDAKSRYEEMESKYRQEMMKIEAASCHRNEEIQGELQGKIRRLENDLSDMVQQLEASEEAKAELDTMKDELELMKHTKSLLDDTTERLNNYKEKLTQLTDIKDALEKEEEAHSRSVDENIRLKNEISSLHVMKRSLDDYKSRAVEAEVRFTEVHDELTKLRKQLHDTTNDSENLQTLMQSQKEQIDDLHRQIKHEGKSESSGSQLGSGVSELNPEINEELLRLRNENAQLRAFANKREDDAVAKMELNVEDNKRLAERYKSQFLSTKGRLETTQADLEQSISREQKLQCDYATVTEDSNRMQLQLQDTNLELANIRQNLDESRTRESMLEEELSSWVDQARTLQEQTDEMTNRFHSCNENLDNAKVQEAVLRDKIAGLERNIEQCNQEASYLSQQFEDQKRELHDSNESCEELSQELSEWAEKAKSASDLANEISDSLAVCASELQQARVKNITIQRELDTASKDAHAKRLELKETQHRLSEVYGDLKQKETFIDSAKEREERLITDLHSANQRLDGTVLLVEEKTAAIAELEDKLEEALAQNKRLLAREETSTVELKDLRETTHKMKEQIARMQHKADTCDKGKSEALSALKKSEEEIRSLDLIITETKRELEESQSNGAAYLQQTHTLESELVETRDNLLKATDQLAELSKAKTEVNEKLNEAHGTISDLKEKLSEEVRARAAAKEEIALLRVSTSEREADLNESIEEMRTKWQKEIQIANGCKHEIDCLNEALDESQSALSAAQHRENMLHHKIRVLEDRESELTASIEATRESANKQVLEATKSFEATRQVLNSKATKDVEDLQNRMNLLLDEERRGKRQIESENKEKLKQQKEKMERELANAKDKAASTIERTQTEARLRCQQMQKEHEETVLKMKEDANQESTQLVRKGKGMIKELKTKQLEERGKLENQIRMLEERCNLLSNEMETTTSNCNSKVREYRKKLQFASGKITQLTTESDDLEGQIEALSRELSKLREENDRYRRQLGGRFGAESNAQNEMLRKELKGACDEIRELKRQQGASRPSQTNHGFNETHQNYNRDLASQSTISQLRSEYEETIEALNDEKRELVMKHSASITDVQKAEMRAWETEQDNATLKEELVSLRLQIERIEKTYSEDKLKVNSPELTSEGHAATPVAESGPILNTSVQNIHKQDEREEDSNITNADLSSTSPELPMVFQHHGTGGRNEEHPPECTQS</sequence>
<evidence type="ECO:0000256" key="2">
    <source>
        <dbReference type="SAM" id="MobiDB-lite"/>
    </source>
</evidence>
<feature type="region of interest" description="Disordered" evidence="2">
    <location>
        <begin position="151"/>
        <end position="224"/>
    </location>
</feature>
<dbReference type="PANTHER" id="PTHR45615:SF80">
    <property type="entry name" value="GRIP DOMAIN-CONTAINING PROTEIN"/>
    <property type="match status" value="1"/>
</dbReference>
<feature type="compositionally biased region" description="Basic and acidic residues" evidence="2">
    <location>
        <begin position="163"/>
        <end position="176"/>
    </location>
</feature>
<organism evidence="3 4">
    <name type="scientific">Cylindrotheca closterium</name>
    <dbReference type="NCBI Taxonomy" id="2856"/>
    <lineage>
        <taxon>Eukaryota</taxon>
        <taxon>Sar</taxon>
        <taxon>Stramenopiles</taxon>
        <taxon>Ochrophyta</taxon>
        <taxon>Bacillariophyta</taxon>
        <taxon>Bacillariophyceae</taxon>
        <taxon>Bacillariophycidae</taxon>
        <taxon>Bacillariales</taxon>
        <taxon>Bacillariaceae</taxon>
        <taxon>Cylindrotheca</taxon>
    </lineage>
</organism>
<feature type="coiled-coil region" evidence="1">
    <location>
        <begin position="431"/>
        <end position="465"/>
    </location>
</feature>
<feature type="compositionally biased region" description="Polar residues" evidence="2">
    <location>
        <begin position="181"/>
        <end position="196"/>
    </location>
</feature>
<protein>
    <submittedName>
        <fullName evidence="3">Uncharacterized protein</fullName>
    </submittedName>
</protein>
<dbReference type="SUPFAM" id="SSF57997">
    <property type="entry name" value="Tropomyosin"/>
    <property type="match status" value="1"/>
</dbReference>
<evidence type="ECO:0000313" key="4">
    <source>
        <dbReference type="Proteomes" id="UP001295423"/>
    </source>
</evidence>
<proteinExistence type="predicted"/>
<feature type="compositionally biased region" description="Basic and acidic residues" evidence="2">
    <location>
        <begin position="1466"/>
        <end position="1477"/>
    </location>
</feature>
<feature type="compositionally biased region" description="Basic and acidic residues" evidence="2">
    <location>
        <begin position="1093"/>
        <end position="1125"/>
    </location>
</feature>
<feature type="coiled-coil region" evidence="1">
    <location>
        <begin position="572"/>
        <end position="704"/>
    </location>
</feature>
<feature type="coiled-coil region" evidence="1">
    <location>
        <begin position="1327"/>
        <end position="1393"/>
    </location>
</feature>
<dbReference type="PANTHER" id="PTHR45615">
    <property type="entry name" value="MYOSIN HEAVY CHAIN, NON-MUSCLE"/>
    <property type="match status" value="1"/>
</dbReference>
<reference evidence="3" key="1">
    <citation type="submission" date="2023-08" db="EMBL/GenBank/DDBJ databases">
        <authorList>
            <person name="Audoor S."/>
            <person name="Bilcke G."/>
        </authorList>
    </citation>
    <scope>NUCLEOTIDE SEQUENCE</scope>
</reference>
<feature type="compositionally biased region" description="Polar residues" evidence="2">
    <location>
        <begin position="1441"/>
        <end position="1452"/>
    </location>
</feature>
<gene>
    <name evidence="3" type="ORF">CYCCA115_LOCUS1597</name>
</gene>
<name>A0AAD2CI75_9STRA</name>
<evidence type="ECO:0000313" key="3">
    <source>
        <dbReference type="EMBL" id="CAJ1929064.1"/>
    </source>
</evidence>
<keyword evidence="4" id="KW-1185">Reference proteome</keyword>